<accession>A0A1I0SE23</accession>
<feature type="domain" description="Zinc finger CHC2-type" evidence="1">
    <location>
        <begin position="26"/>
        <end position="89"/>
    </location>
</feature>
<dbReference type="AlphaFoldDB" id="A0A1I0SE23"/>
<dbReference type="OrthoDB" id="8536512at2"/>
<gene>
    <name evidence="2" type="ORF">SAMN04488122_6670</name>
</gene>
<evidence type="ECO:0000259" key="1">
    <source>
        <dbReference type="Pfam" id="PF01807"/>
    </source>
</evidence>
<dbReference type="EMBL" id="FOJG01000002">
    <property type="protein sequence ID" value="SEW56453.1"/>
    <property type="molecule type" value="Genomic_DNA"/>
</dbReference>
<dbReference type="RefSeq" id="WP_089903807.1">
    <property type="nucleotide sequence ID" value="NZ_FOJG01000002.1"/>
</dbReference>
<keyword evidence="3" id="KW-1185">Reference proteome</keyword>
<dbReference type="Gene3D" id="3.90.580.10">
    <property type="entry name" value="Zinc finger, CHC2-type domain"/>
    <property type="match status" value="1"/>
</dbReference>
<dbReference type="Proteomes" id="UP000199310">
    <property type="component" value="Unassembled WGS sequence"/>
</dbReference>
<reference evidence="3" key="1">
    <citation type="submission" date="2016-10" db="EMBL/GenBank/DDBJ databases">
        <authorList>
            <person name="Varghese N."/>
            <person name="Submissions S."/>
        </authorList>
    </citation>
    <scope>NUCLEOTIDE SEQUENCE [LARGE SCALE GENOMIC DNA]</scope>
    <source>
        <strain evidence="3">DSM 3695</strain>
    </source>
</reference>
<organism evidence="2 3">
    <name type="scientific">Chitinophaga arvensicola</name>
    <dbReference type="NCBI Taxonomy" id="29529"/>
    <lineage>
        <taxon>Bacteria</taxon>
        <taxon>Pseudomonadati</taxon>
        <taxon>Bacteroidota</taxon>
        <taxon>Chitinophagia</taxon>
        <taxon>Chitinophagales</taxon>
        <taxon>Chitinophagaceae</taxon>
        <taxon>Chitinophaga</taxon>
    </lineage>
</organism>
<evidence type="ECO:0000313" key="2">
    <source>
        <dbReference type="EMBL" id="SEW56453.1"/>
    </source>
</evidence>
<dbReference type="GO" id="GO:0003677">
    <property type="term" value="F:DNA binding"/>
    <property type="evidence" value="ECO:0007669"/>
    <property type="project" value="InterPro"/>
</dbReference>
<dbReference type="GO" id="GO:0003899">
    <property type="term" value="F:DNA-directed RNA polymerase activity"/>
    <property type="evidence" value="ECO:0007669"/>
    <property type="project" value="InterPro"/>
</dbReference>
<dbReference type="Pfam" id="PF13155">
    <property type="entry name" value="Toprim_2"/>
    <property type="match status" value="1"/>
</dbReference>
<proteinExistence type="predicted"/>
<dbReference type="GO" id="GO:0008270">
    <property type="term" value="F:zinc ion binding"/>
    <property type="evidence" value="ECO:0007669"/>
    <property type="project" value="InterPro"/>
</dbReference>
<evidence type="ECO:0000313" key="3">
    <source>
        <dbReference type="Proteomes" id="UP000199310"/>
    </source>
</evidence>
<dbReference type="Pfam" id="PF01807">
    <property type="entry name" value="Zn_ribbon_DnaG"/>
    <property type="match status" value="1"/>
</dbReference>
<dbReference type="InterPro" id="IPR002694">
    <property type="entry name" value="Znf_CHC2"/>
</dbReference>
<dbReference type="SUPFAM" id="SSF57783">
    <property type="entry name" value="Zinc beta-ribbon"/>
    <property type="match status" value="1"/>
</dbReference>
<dbReference type="GO" id="GO:0006260">
    <property type="term" value="P:DNA replication"/>
    <property type="evidence" value="ECO:0007669"/>
    <property type="project" value="InterPro"/>
</dbReference>
<protein>
    <submittedName>
        <fullName evidence="2">CHC2 zinc finger</fullName>
    </submittedName>
</protein>
<dbReference type="Gene3D" id="3.40.1360.10">
    <property type="match status" value="1"/>
</dbReference>
<dbReference type="STRING" id="29529.SAMN04488122_6670"/>
<dbReference type="InterPro" id="IPR036977">
    <property type="entry name" value="DNA_primase_Znf_CHC2"/>
</dbReference>
<name>A0A1I0SE23_9BACT</name>
<sequence>MATNDFPIAEAKRIDMVDYLASLGYQPRKIRGQDYWYLSPFREEHTASFKVNRKLNLFYDFGIGQGGSIVDFGMLFHHCTIPQIWEKLQSFLSFHRHQVISQPPPVGPAPDFSSEEKKIRVIGDAPITSPALLHYLEVRRIPLQLSQQFCREISYSLYGKDYYAIGFKNDAGGYELRNPYFKGSSSPKATTFIDNGASEVSVYEGFFSFLSFLMIYQEKNLPVTNYLVLNSLSFFKKSRGLMERHQAIHLYLDRDKAGIDQTHQALALDRKYQDCSHIYGSYKDLNQFLVHSNLVQTTKHSQNNLKKLRPG</sequence>